<comment type="catalytic activity">
    <reaction evidence="8 9">
        <text>L-tryptophan + O2 = N-formyl-L-kynurenine</text>
        <dbReference type="Rhea" id="RHEA:24536"/>
        <dbReference type="ChEBI" id="CHEBI:15379"/>
        <dbReference type="ChEBI" id="CHEBI:57912"/>
        <dbReference type="ChEBI" id="CHEBI:58629"/>
        <dbReference type="EC" id="1.13.11.11"/>
    </reaction>
</comment>
<keyword evidence="7 9" id="KW-0823">Tryptophan catabolism</keyword>
<evidence type="ECO:0000256" key="3">
    <source>
        <dbReference type="ARBA" id="ARBA00022723"/>
    </source>
</evidence>
<dbReference type="PANTHER" id="PTHR10138:SF0">
    <property type="entry name" value="TRYPTOPHAN 2,3-DIOXYGENASE"/>
    <property type="match status" value="1"/>
</dbReference>
<dbReference type="Proteomes" id="UP000664277">
    <property type="component" value="Unassembled WGS sequence"/>
</dbReference>
<dbReference type="Gene3D" id="1.20.58.480">
    <property type="match status" value="1"/>
</dbReference>
<name>A0A8J7P987_9BACT</name>
<proteinExistence type="inferred from homology"/>
<evidence type="ECO:0000256" key="8">
    <source>
        <dbReference type="ARBA" id="ARBA00050412"/>
    </source>
</evidence>
<dbReference type="SUPFAM" id="SSF140959">
    <property type="entry name" value="Indolic compounds 2,3-dioxygenase-like"/>
    <property type="match status" value="1"/>
</dbReference>
<evidence type="ECO:0000256" key="10">
    <source>
        <dbReference type="SAM" id="MobiDB-lite"/>
    </source>
</evidence>
<evidence type="ECO:0000256" key="7">
    <source>
        <dbReference type="ARBA" id="ARBA00023079"/>
    </source>
</evidence>
<gene>
    <name evidence="9" type="primary">kynA</name>
    <name evidence="11" type="ORF">J0M35_04290</name>
</gene>
<dbReference type="InterPro" id="IPR004981">
    <property type="entry name" value="Trp_2_3_dOase"/>
</dbReference>
<dbReference type="GO" id="GO:0046872">
    <property type="term" value="F:metal ion binding"/>
    <property type="evidence" value="ECO:0007669"/>
    <property type="project" value="UniProtKB-KW"/>
</dbReference>
<dbReference type="InterPro" id="IPR037217">
    <property type="entry name" value="Trp/Indoleamine_2_3_dOase-like"/>
</dbReference>
<comment type="caution">
    <text evidence="9">Lacks conserved residue(s) required for the propagation of feature annotation.</text>
</comment>
<evidence type="ECO:0000256" key="9">
    <source>
        <dbReference type="HAMAP-Rule" id="MF_01972"/>
    </source>
</evidence>
<keyword evidence="3 9" id="KW-0479">Metal-binding</keyword>
<evidence type="ECO:0000256" key="6">
    <source>
        <dbReference type="ARBA" id="ARBA00023004"/>
    </source>
</evidence>
<dbReference type="EMBL" id="JAFLCK010000004">
    <property type="protein sequence ID" value="MBN8659557.1"/>
    <property type="molecule type" value="Genomic_DNA"/>
</dbReference>
<organism evidence="11 12">
    <name type="scientific">Candidatus Obscuribacter phosphatis</name>
    <dbReference type="NCBI Taxonomy" id="1906157"/>
    <lineage>
        <taxon>Bacteria</taxon>
        <taxon>Bacillati</taxon>
        <taxon>Candidatus Melainabacteria</taxon>
        <taxon>Candidatus Obscuribacterales</taxon>
        <taxon>Candidatus Obscuribacteraceae</taxon>
        <taxon>Candidatus Obscuribacter</taxon>
    </lineage>
</organism>
<dbReference type="UniPathway" id="UPA00333">
    <property type="reaction ID" value="UER00453"/>
</dbReference>
<evidence type="ECO:0000256" key="4">
    <source>
        <dbReference type="ARBA" id="ARBA00022964"/>
    </source>
</evidence>
<reference evidence="11" key="1">
    <citation type="submission" date="2021-02" db="EMBL/GenBank/DDBJ databases">
        <title>Genome-Resolved Metagenomics of a Microbial Community Performing Photosynthetic Biological Nutrient Removal.</title>
        <authorList>
            <person name="Mcdaniel E.A."/>
        </authorList>
    </citation>
    <scope>NUCLEOTIDE SEQUENCE</scope>
    <source>
        <strain evidence="11">UWPOB_OBS1</strain>
    </source>
</reference>
<comment type="caution">
    <text evidence="11">The sequence shown here is derived from an EMBL/GenBank/DDBJ whole genome shotgun (WGS) entry which is preliminary data.</text>
</comment>
<dbReference type="GO" id="GO:0019441">
    <property type="term" value="P:L-tryptophan catabolic process to kynurenine"/>
    <property type="evidence" value="ECO:0007669"/>
    <property type="project" value="UniProtKB-UniRule"/>
</dbReference>
<feature type="region of interest" description="Disordered" evidence="10">
    <location>
        <begin position="1"/>
        <end position="22"/>
    </location>
</feature>
<sequence length="290" mass="33964">MQNKEGSQREKQSSSYGGITSGGHSPLSYNSYLMVEELKKLQVCQSEPAHHDEPLFIIIHQTYELWFKLMIHELDLVVNLLNEDKVRRATHYMRRVVAIMRVLVQQIHILETMAPRDFLGFRDKLNPASGFQSSQFREIEFMAGLKEERFLQHFRQDKEAYENLVKRFNEPSLEEVFYAYLRRHGFKLPSTPAGADEEESRKLEAARIEELLALYDDETDGKYIDLHDLAERFIDLDELISLWRTHHVTVVERIIGFKRGTGGSEGVGYLRSTLYKRCFPDLWHLRTALK</sequence>
<feature type="binding site" description="axial binding residue" evidence="9">
    <location>
        <position position="247"/>
    </location>
    <ligand>
        <name>heme</name>
        <dbReference type="ChEBI" id="CHEBI:30413"/>
    </ligand>
    <ligandPart>
        <name>Fe</name>
        <dbReference type="ChEBI" id="CHEBI:18248"/>
    </ligandPart>
</feature>
<dbReference type="GO" id="GO:0004833">
    <property type="term" value="F:L-tryptophan 2,3-dioxygenase activity"/>
    <property type="evidence" value="ECO:0007669"/>
    <property type="project" value="UniProtKB-UniRule"/>
</dbReference>
<evidence type="ECO:0000256" key="1">
    <source>
        <dbReference type="ARBA" id="ARBA00011881"/>
    </source>
</evidence>
<evidence type="ECO:0000313" key="12">
    <source>
        <dbReference type="Proteomes" id="UP000664277"/>
    </source>
</evidence>
<dbReference type="Pfam" id="PF03301">
    <property type="entry name" value="Trp_dioxygenase"/>
    <property type="match status" value="2"/>
</dbReference>
<feature type="compositionally biased region" description="Basic and acidic residues" evidence="10">
    <location>
        <begin position="1"/>
        <end position="12"/>
    </location>
</feature>
<evidence type="ECO:0000256" key="5">
    <source>
        <dbReference type="ARBA" id="ARBA00023002"/>
    </source>
</evidence>
<dbReference type="PANTHER" id="PTHR10138">
    <property type="entry name" value="TRYPTOPHAN 2,3-DIOXYGENASE"/>
    <property type="match status" value="1"/>
</dbReference>
<feature type="binding site" evidence="9">
    <location>
        <begin position="56"/>
        <end position="60"/>
    </location>
    <ligand>
        <name>substrate</name>
    </ligand>
</feature>
<accession>A0A8J7P987</accession>
<protein>
    <recommendedName>
        <fullName evidence="9">Tryptophan 2,3-dioxygenase</fullName>
        <shortName evidence="9">TDO</shortName>
        <ecNumber evidence="9">1.13.11.11</ecNumber>
    </recommendedName>
    <alternativeName>
        <fullName evidence="9">Tryptamin 2,3-dioxygenase</fullName>
    </alternativeName>
    <alternativeName>
        <fullName evidence="9">Tryptophan oxygenase</fullName>
        <shortName evidence="9">TO</shortName>
        <shortName evidence="9">TRPO</shortName>
    </alternativeName>
    <alternativeName>
        <fullName evidence="9">Tryptophan pyrrolase</fullName>
    </alternativeName>
    <alternativeName>
        <fullName evidence="9">Tryptophanase</fullName>
    </alternativeName>
</protein>
<dbReference type="GO" id="GO:0020037">
    <property type="term" value="F:heme binding"/>
    <property type="evidence" value="ECO:0007669"/>
    <property type="project" value="UniProtKB-UniRule"/>
</dbReference>
<comment type="cofactor">
    <cofactor evidence="9">
        <name>heme</name>
        <dbReference type="ChEBI" id="CHEBI:30413"/>
    </cofactor>
    <text evidence="9">Binds 1 heme group per subunit.</text>
</comment>
<keyword evidence="6 9" id="KW-0408">Iron</keyword>
<feature type="binding site" evidence="9">
    <location>
        <position position="122"/>
    </location>
    <ligand>
        <name>substrate</name>
    </ligand>
</feature>
<evidence type="ECO:0000256" key="2">
    <source>
        <dbReference type="ARBA" id="ARBA00022617"/>
    </source>
</evidence>
<comment type="pathway">
    <text evidence="9">Amino-acid degradation; L-tryptophan degradation via kynurenine pathway; L-kynurenine from L-tryptophan: step 1/2.</text>
</comment>
<keyword evidence="5 9" id="KW-0560">Oxidoreductase</keyword>
<dbReference type="HAMAP" id="MF_01972">
    <property type="entry name" value="T23O"/>
    <property type="match status" value="1"/>
</dbReference>
<evidence type="ECO:0000313" key="11">
    <source>
        <dbReference type="EMBL" id="MBN8659557.1"/>
    </source>
</evidence>
<comment type="function">
    <text evidence="9">Heme-dependent dioxygenase that catalyzes the oxidative cleavage of the L-tryptophan (L-Trp) pyrrole ring and converts L-tryptophan to N-formyl-L-kynurenine. Catalyzes the oxidative cleavage of the indole moiety.</text>
</comment>
<dbReference type="GO" id="GO:0019442">
    <property type="term" value="P:L-tryptophan catabolic process to acetyl-CoA"/>
    <property type="evidence" value="ECO:0007669"/>
    <property type="project" value="TreeGrafter"/>
</dbReference>
<dbReference type="EC" id="1.13.11.11" evidence="9"/>
<keyword evidence="4 9" id="KW-0223">Dioxygenase</keyword>
<comment type="similarity">
    <text evidence="9">Belongs to the tryptophan 2,3-dioxygenase family.</text>
</comment>
<dbReference type="AlphaFoldDB" id="A0A8J7P987"/>
<keyword evidence="2 9" id="KW-0349">Heme</keyword>
<dbReference type="FunFam" id="1.20.58.480:FF:000001">
    <property type="entry name" value="Tryptophan 2,3-dioxygenase"/>
    <property type="match status" value="1"/>
</dbReference>
<feature type="binding site" evidence="9">
    <location>
        <position position="261"/>
    </location>
    <ligand>
        <name>substrate</name>
    </ligand>
</feature>
<comment type="subunit">
    <text evidence="1 9">Homotetramer.</text>
</comment>